<comment type="caution">
    <text evidence="1">The sequence shown here is derived from an EMBL/GenBank/DDBJ whole genome shotgun (WGS) entry which is preliminary data.</text>
</comment>
<protein>
    <submittedName>
        <fullName evidence="1">Uncharacterized protein</fullName>
    </submittedName>
</protein>
<dbReference type="EMBL" id="JRES01000824">
    <property type="protein sequence ID" value="KNC28086.1"/>
    <property type="molecule type" value="Genomic_DNA"/>
</dbReference>
<dbReference type="Proteomes" id="UP000037069">
    <property type="component" value="Unassembled WGS sequence"/>
</dbReference>
<evidence type="ECO:0000313" key="2">
    <source>
        <dbReference type="Proteomes" id="UP000037069"/>
    </source>
</evidence>
<evidence type="ECO:0000313" key="1">
    <source>
        <dbReference type="EMBL" id="KNC28086.1"/>
    </source>
</evidence>
<sequence>MFAFNLSPKPSCMLQNLIKLTLQHHKNLPTISKIIQNIECQRLFTLQMSRSNNLIDVLQSPLEMSTHCLDFKSRFTYSFKDNITLLQLQWLMQILYANLSGNFEDDEIVDDNDKSKILLEMLMTCCTPLLSLITKSKLETPLQHMTIVGFRKSNKKLILSTNRQLVVN</sequence>
<dbReference type="AlphaFoldDB" id="A0A0L0C764"/>
<accession>A0A0L0C764</accession>
<keyword evidence="2" id="KW-1185">Reference proteome</keyword>
<organism evidence="1 2">
    <name type="scientific">Lucilia cuprina</name>
    <name type="common">Green bottle fly</name>
    <name type="synonym">Australian sheep blowfly</name>
    <dbReference type="NCBI Taxonomy" id="7375"/>
    <lineage>
        <taxon>Eukaryota</taxon>
        <taxon>Metazoa</taxon>
        <taxon>Ecdysozoa</taxon>
        <taxon>Arthropoda</taxon>
        <taxon>Hexapoda</taxon>
        <taxon>Insecta</taxon>
        <taxon>Pterygota</taxon>
        <taxon>Neoptera</taxon>
        <taxon>Endopterygota</taxon>
        <taxon>Diptera</taxon>
        <taxon>Brachycera</taxon>
        <taxon>Muscomorpha</taxon>
        <taxon>Oestroidea</taxon>
        <taxon>Calliphoridae</taxon>
        <taxon>Luciliinae</taxon>
        <taxon>Lucilia</taxon>
    </lineage>
</organism>
<reference evidence="1 2" key="1">
    <citation type="journal article" date="2015" name="Nat. Commun.">
        <title>Lucilia cuprina genome unlocks parasitic fly biology to underpin future interventions.</title>
        <authorList>
            <person name="Anstead C.A."/>
            <person name="Korhonen P.K."/>
            <person name="Young N.D."/>
            <person name="Hall R.S."/>
            <person name="Jex A.R."/>
            <person name="Murali S.C."/>
            <person name="Hughes D.S."/>
            <person name="Lee S.F."/>
            <person name="Perry T."/>
            <person name="Stroehlein A.J."/>
            <person name="Ansell B.R."/>
            <person name="Breugelmans B."/>
            <person name="Hofmann A."/>
            <person name="Qu J."/>
            <person name="Dugan S."/>
            <person name="Lee S.L."/>
            <person name="Chao H."/>
            <person name="Dinh H."/>
            <person name="Han Y."/>
            <person name="Doddapaneni H.V."/>
            <person name="Worley K.C."/>
            <person name="Muzny D.M."/>
            <person name="Ioannidis P."/>
            <person name="Waterhouse R.M."/>
            <person name="Zdobnov E.M."/>
            <person name="James P.J."/>
            <person name="Bagnall N.H."/>
            <person name="Kotze A.C."/>
            <person name="Gibbs R.A."/>
            <person name="Richards S."/>
            <person name="Batterham P."/>
            <person name="Gasser R.B."/>
        </authorList>
    </citation>
    <scope>NUCLEOTIDE SEQUENCE [LARGE SCALE GENOMIC DNA]</scope>
    <source>
        <strain evidence="1 2">LS</strain>
        <tissue evidence="1">Full body</tissue>
    </source>
</reference>
<gene>
    <name evidence="1" type="ORF">FF38_06252</name>
</gene>
<name>A0A0L0C764_LUCCU</name>
<proteinExistence type="predicted"/>